<evidence type="ECO:0000256" key="7">
    <source>
        <dbReference type="ARBA" id="ARBA00022927"/>
    </source>
</evidence>
<keyword evidence="5" id="KW-0997">Cell inner membrane</keyword>
<reference evidence="13" key="1">
    <citation type="journal article" date="2020" name="mSystems">
        <title>Genome- and Community-Level Interaction Insights into Carbon Utilization and Element Cycling Functions of Hydrothermarchaeota in Hydrothermal Sediment.</title>
        <authorList>
            <person name="Zhou Z."/>
            <person name="Liu Y."/>
            <person name="Xu W."/>
            <person name="Pan J."/>
            <person name="Luo Z.H."/>
            <person name="Li M."/>
        </authorList>
    </citation>
    <scope>NUCLEOTIDE SEQUENCE [LARGE SCALE GENOMIC DNA]</scope>
    <source>
        <strain evidence="13">HyVt-237</strain>
    </source>
</reference>
<evidence type="ECO:0000256" key="2">
    <source>
        <dbReference type="ARBA" id="ARBA00006555"/>
    </source>
</evidence>
<keyword evidence="4" id="KW-1003">Cell membrane</keyword>
<dbReference type="GO" id="GO:0055085">
    <property type="term" value="P:transmembrane transport"/>
    <property type="evidence" value="ECO:0007669"/>
    <property type="project" value="InterPro"/>
</dbReference>
<gene>
    <name evidence="13" type="ORF">ENG67_01480</name>
</gene>
<evidence type="ECO:0000256" key="10">
    <source>
        <dbReference type="SAM" id="MobiDB-lite"/>
    </source>
</evidence>
<dbReference type="Proteomes" id="UP000885931">
    <property type="component" value="Unassembled WGS sequence"/>
</dbReference>
<dbReference type="InterPro" id="IPR003538">
    <property type="entry name" value="TonB"/>
</dbReference>
<dbReference type="EMBL" id="DRBW01000053">
    <property type="protein sequence ID" value="HDM89864.1"/>
    <property type="molecule type" value="Genomic_DNA"/>
</dbReference>
<keyword evidence="6 11" id="KW-0812">Transmembrane</keyword>
<evidence type="ECO:0000256" key="5">
    <source>
        <dbReference type="ARBA" id="ARBA00022519"/>
    </source>
</evidence>
<feature type="domain" description="TonB C-terminal" evidence="12">
    <location>
        <begin position="120"/>
        <end position="210"/>
    </location>
</feature>
<dbReference type="PROSITE" id="PS52015">
    <property type="entry name" value="TONB_CTD"/>
    <property type="match status" value="1"/>
</dbReference>
<dbReference type="Pfam" id="PF03544">
    <property type="entry name" value="TonB_C"/>
    <property type="match status" value="1"/>
</dbReference>
<dbReference type="GO" id="GO:0031992">
    <property type="term" value="F:energy transducer activity"/>
    <property type="evidence" value="ECO:0007669"/>
    <property type="project" value="InterPro"/>
</dbReference>
<evidence type="ECO:0000256" key="6">
    <source>
        <dbReference type="ARBA" id="ARBA00022692"/>
    </source>
</evidence>
<name>A0A7C0XAG8_UNCW3</name>
<evidence type="ECO:0000256" key="1">
    <source>
        <dbReference type="ARBA" id="ARBA00004383"/>
    </source>
</evidence>
<feature type="transmembrane region" description="Helical" evidence="11">
    <location>
        <begin position="21"/>
        <end position="40"/>
    </location>
</feature>
<proteinExistence type="inferred from homology"/>
<comment type="subcellular location">
    <subcellularLocation>
        <location evidence="1">Cell inner membrane</location>
        <topology evidence="1">Single-pass membrane protein</topology>
        <orientation evidence="1">Periplasmic side</orientation>
    </subcellularLocation>
</comment>
<dbReference type="GO" id="GO:0098797">
    <property type="term" value="C:plasma membrane protein complex"/>
    <property type="evidence" value="ECO:0007669"/>
    <property type="project" value="TreeGrafter"/>
</dbReference>
<organism evidence="13">
    <name type="scientific">candidate division WOR-3 bacterium</name>
    <dbReference type="NCBI Taxonomy" id="2052148"/>
    <lineage>
        <taxon>Bacteria</taxon>
        <taxon>Bacteria division WOR-3</taxon>
    </lineage>
</organism>
<dbReference type="AlphaFoldDB" id="A0A7C0XAG8"/>
<evidence type="ECO:0000256" key="4">
    <source>
        <dbReference type="ARBA" id="ARBA00022475"/>
    </source>
</evidence>
<dbReference type="Gene3D" id="3.30.1150.10">
    <property type="match status" value="1"/>
</dbReference>
<keyword evidence="7" id="KW-0653">Protein transport</keyword>
<keyword evidence="8 11" id="KW-1133">Transmembrane helix</keyword>
<evidence type="ECO:0000313" key="13">
    <source>
        <dbReference type="EMBL" id="HDM89864.1"/>
    </source>
</evidence>
<keyword evidence="9 11" id="KW-0472">Membrane</keyword>
<dbReference type="PRINTS" id="PR01374">
    <property type="entry name" value="TONBPROTEIN"/>
</dbReference>
<dbReference type="GO" id="GO:0015891">
    <property type="term" value="P:siderophore transport"/>
    <property type="evidence" value="ECO:0007669"/>
    <property type="project" value="InterPro"/>
</dbReference>
<protein>
    <submittedName>
        <fullName evidence="13">Energy transducer TonB</fullName>
    </submittedName>
</protein>
<evidence type="ECO:0000259" key="12">
    <source>
        <dbReference type="PROSITE" id="PS52015"/>
    </source>
</evidence>
<evidence type="ECO:0000256" key="9">
    <source>
        <dbReference type="ARBA" id="ARBA00023136"/>
    </source>
</evidence>
<dbReference type="NCBIfam" id="TIGR01352">
    <property type="entry name" value="tonB_Cterm"/>
    <property type="match status" value="1"/>
</dbReference>
<dbReference type="GO" id="GO:0030288">
    <property type="term" value="C:outer membrane-bounded periplasmic space"/>
    <property type="evidence" value="ECO:0007669"/>
    <property type="project" value="InterPro"/>
</dbReference>
<sequence length="210" mass="24108">MKKKERKVYEPEQDYPKDFQIALAISLIIFIVIFLTVKSLEVKPYKPKGEVETIVEPTPQELEQIEEPPPPPKPQLPVEATEGEEAAEEEEEVEIAPTTEFNELEAPPPPKTEEVYEFYAVEVKPQIIKRYEPVYPEMAKKAGIEGQVFIKALVDETGHVTDVRVLRSTNPVFEAPAMEAARKFLFKPGYQRDKPVKVWVVIPFRFKLTK</sequence>
<dbReference type="GO" id="GO:0015031">
    <property type="term" value="P:protein transport"/>
    <property type="evidence" value="ECO:0007669"/>
    <property type="project" value="UniProtKB-KW"/>
</dbReference>
<feature type="region of interest" description="Disordered" evidence="10">
    <location>
        <begin position="53"/>
        <end position="110"/>
    </location>
</feature>
<comment type="similarity">
    <text evidence="2">Belongs to the TonB family.</text>
</comment>
<evidence type="ECO:0000256" key="11">
    <source>
        <dbReference type="SAM" id="Phobius"/>
    </source>
</evidence>
<dbReference type="InterPro" id="IPR051045">
    <property type="entry name" value="TonB-dependent_transducer"/>
</dbReference>
<dbReference type="InterPro" id="IPR037682">
    <property type="entry name" value="TonB_C"/>
</dbReference>
<keyword evidence="3" id="KW-0813">Transport</keyword>
<dbReference type="PANTHER" id="PTHR33446">
    <property type="entry name" value="PROTEIN TONB-RELATED"/>
    <property type="match status" value="1"/>
</dbReference>
<dbReference type="InterPro" id="IPR006260">
    <property type="entry name" value="TonB/TolA_C"/>
</dbReference>
<comment type="caution">
    <text evidence="13">The sequence shown here is derived from an EMBL/GenBank/DDBJ whole genome shotgun (WGS) entry which is preliminary data.</text>
</comment>
<evidence type="ECO:0000256" key="8">
    <source>
        <dbReference type="ARBA" id="ARBA00022989"/>
    </source>
</evidence>
<feature type="compositionally biased region" description="Acidic residues" evidence="10">
    <location>
        <begin position="81"/>
        <end position="94"/>
    </location>
</feature>
<accession>A0A7C0XAG8</accession>
<dbReference type="SUPFAM" id="SSF74653">
    <property type="entry name" value="TolA/TonB C-terminal domain"/>
    <property type="match status" value="1"/>
</dbReference>
<evidence type="ECO:0000256" key="3">
    <source>
        <dbReference type="ARBA" id="ARBA00022448"/>
    </source>
</evidence>
<dbReference type="PANTHER" id="PTHR33446:SF2">
    <property type="entry name" value="PROTEIN TONB"/>
    <property type="match status" value="1"/>
</dbReference>